<evidence type="ECO:0000256" key="1">
    <source>
        <dbReference type="SAM" id="MobiDB-lite"/>
    </source>
</evidence>
<proteinExistence type="predicted"/>
<feature type="compositionally biased region" description="Basic residues" evidence="1">
    <location>
        <begin position="131"/>
        <end position="142"/>
    </location>
</feature>
<dbReference type="AlphaFoldDB" id="A0A370K6G9"/>
<evidence type="ECO:0000313" key="2">
    <source>
        <dbReference type="EMBL" id="RDI98241.1"/>
    </source>
</evidence>
<reference evidence="2 3" key="1">
    <citation type="submission" date="2018-07" db="EMBL/GenBank/DDBJ databases">
        <title>Dyella solisilvae sp. nov., isolated from the pine and broad-leaved mixed forest soil.</title>
        <authorList>
            <person name="Gao Z."/>
            <person name="Qiu L."/>
        </authorList>
    </citation>
    <scope>NUCLEOTIDE SEQUENCE [LARGE SCALE GENOMIC DNA]</scope>
    <source>
        <strain evidence="2 3">DHG54</strain>
    </source>
</reference>
<name>A0A370K6G9_9GAMM</name>
<feature type="compositionally biased region" description="Low complexity" evidence="1">
    <location>
        <begin position="97"/>
        <end position="130"/>
    </location>
</feature>
<sequence>MARARKHRRDGKSASTQAGVFVRGEIERRDDGTHAERPATETIAIGLPDAQRAGVAAPDRNVTKPASRKRPVTKRKALKAAARQASTTVETPKRQRAASAPKAAHAKGAAAKKAAPARSGASRAAGATRAARMRAMHSRVRE</sequence>
<dbReference type="Proteomes" id="UP000254711">
    <property type="component" value="Unassembled WGS sequence"/>
</dbReference>
<feature type="region of interest" description="Disordered" evidence="1">
    <location>
        <begin position="1"/>
        <end position="142"/>
    </location>
</feature>
<dbReference type="RefSeq" id="WP_114825757.1">
    <property type="nucleotide sequence ID" value="NZ_QQSY01000003.1"/>
</dbReference>
<comment type="caution">
    <text evidence="2">The sequence shown here is derived from an EMBL/GenBank/DDBJ whole genome shotgun (WGS) entry which is preliminary data.</text>
</comment>
<dbReference type="OrthoDB" id="21644at2"/>
<protein>
    <submittedName>
        <fullName evidence="2">Ku family containing domain-containing protein</fullName>
    </submittedName>
</protein>
<organism evidence="2 3">
    <name type="scientific">Dyella solisilvae</name>
    <dbReference type="NCBI Taxonomy" id="1920168"/>
    <lineage>
        <taxon>Bacteria</taxon>
        <taxon>Pseudomonadati</taxon>
        <taxon>Pseudomonadota</taxon>
        <taxon>Gammaproteobacteria</taxon>
        <taxon>Lysobacterales</taxon>
        <taxon>Rhodanobacteraceae</taxon>
        <taxon>Dyella</taxon>
    </lineage>
</organism>
<feature type="compositionally biased region" description="Basic and acidic residues" evidence="1">
    <location>
        <begin position="24"/>
        <end position="39"/>
    </location>
</feature>
<dbReference type="EMBL" id="QQSY01000003">
    <property type="protein sequence ID" value="RDI98241.1"/>
    <property type="molecule type" value="Genomic_DNA"/>
</dbReference>
<keyword evidence="3" id="KW-1185">Reference proteome</keyword>
<evidence type="ECO:0000313" key="3">
    <source>
        <dbReference type="Proteomes" id="UP000254711"/>
    </source>
</evidence>
<feature type="compositionally biased region" description="Basic residues" evidence="1">
    <location>
        <begin position="66"/>
        <end position="78"/>
    </location>
</feature>
<feature type="compositionally biased region" description="Basic residues" evidence="1">
    <location>
        <begin position="1"/>
        <end position="10"/>
    </location>
</feature>
<gene>
    <name evidence="2" type="ORF">DVT68_14290</name>
</gene>
<accession>A0A370K6G9</accession>